<dbReference type="InterPro" id="IPR000515">
    <property type="entry name" value="MetI-like"/>
</dbReference>
<dbReference type="InterPro" id="IPR035906">
    <property type="entry name" value="MetI-like_sf"/>
</dbReference>
<keyword evidence="2 7" id="KW-0813">Transport</keyword>
<dbReference type="SUPFAM" id="SSF161098">
    <property type="entry name" value="MetI-like"/>
    <property type="match status" value="1"/>
</dbReference>
<evidence type="ECO:0000256" key="5">
    <source>
        <dbReference type="ARBA" id="ARBA00022989"/>
    </source>
</evidence>
<dbReference type="AlphaFoldDB" id="A0A941AKI7"/>
<feature type="domain" description="ABC transmembrane type-1" evidence="8">
    <location>
        <begin position="23"/>
        <end position="207"/>
    </location>
</feature>
<dbReference type="EMBL" id="JAFCNB010000007">
    <property type="protein sequence ID" value="MBP2705298.1"/>
    <property type="molecule type" value="Genomic_DNA"/>
</dbReference>
<dbReference type="Proteomes" id="UP000674234">
    <property type="component" value="Unassembled WGS sequence"/>
</dbReference>
<keyword evidence="3" id="KW-1003">Cell membrane</keyword>
<evidence type="ECO:0000256" key="3">
    <source>
        <dbReference type="ARBA" id="ARBA00022475"/>
    </source>
</evidence>
<accession>A0A941AKI7</accession>
<comment type="subcellular location">
    <subcellularLocation>
        <location evidence="1 7">Cell membrane</location>
        <topology evidence="1 7">Multi-pass membrane protein</topology>
    </subcellularLocation>
</comment>
<sequence length="221" mass="23936">MYELWFSGPVTHVFLTDDALDTFPPSLGRLLVGWVAASLAGIVLGLAIGRSRVLSDFLDPVIDFGRAVPPPMLVPIFFALFRIGTPTQIATIVFGVIWPVLINAVDGAATVDRQHLETAKVFGLSRPQVIGRIIVPSAMPKIVAGLRLSLSLALIMMVISELVGSTSGIGYRLMTAQQNFLITDVWGCIVLLGVLGYLLNSSFLLVENRILGWHSRARQNA</sequence>
<proteinExistence type="inferred from homology"/>
<dbReference type="PANTHER" id="PTHR30151">
    <property type="entry name" value="ALKANE SULFONATE ABC TRANSPORTER-RELATED, MEMBRANE SUBUNIT"/>
    <property type="match status" value="1"/>
</dbReference>
<comment type="caution">
    <text evidence="9">The sequence shown here is derived from an EMBL/GenBank/DDBJ whole genome shotgun (WGS) entry which is preliminary data.</text>
</comment>
<reference evidence="9" key="1">
    <citation type="submission" date="2021-02" db="EMBL/GenBank/DDBJ databases">
        <title>Draft genome sequence of Microbispora sp. RL4-1S isolated from rice leaves in Thailand.</title>
        <authorList>
            <person name="Muangham S."/>
            <person name="Duangmal K."/>
        </authorList>
    </citation>
    <scope>NUCLEOTIDE SEQUENCE</scope>
    <source>
        <strain evidence="9">RL4-1S</strain>
    </source>
</reference>
<evidence type="ECO:0000256" key="7">
    <source>
        <dbReference type="RuleBase" id="RU363032"/>
    </source>
</evidence>
<evidence type="ECO:0000256" key="4">
    <source>
        <dbReference type="ARBA" id="ARBA00022692"/>
    </source>
</evidence>
<feature type="transmembrane region" description="Helical" evidence="7">
    <location>
        <begin position="180"/>
        <end position="206"/>
    </location>
</feature>
<dbReference type="Gene3D" id="1.10.3720.10">
    <property type="entry name" value="MetI-like"/>
    <property type="match status" value="1"/>
</dbReference>
<keyword evidence="5 7" id="KW-1133">Transmembrane helix</keyword>
<evidence type="ECO:0000256" key="2">
    <source>
        <dbReference type="ARBA" id="ARBA00022448"/>
    </source>
</evidence>
<protein>
    <submittedName>
        <fullName evidence="9">ABC transporter permease</fullName>
    </submittedName>
</protein>
<evidence type="ECO:0000313" key="9">
    <source>
        <dbReference type="EMBL" id="MBP2705298.1"/>
    </source>
</evidence>
<name>A0A941AKI7_9ACTN</name>
<comment type="similarity">
    <text evidence="7">Belongs to the binding-protein-dependent transport system permease family.</text>
</comment>
<evidence type="ECO:0000256" key="1">
    <source>
        <dbReference type="ARBA" id="ARBA00004651"/>
    </source>
</evidence>
<evidence type="ECO:0000256" key="6">
    <source>
        <dbReference type="ARBA" id="ARBA00023136"/>
    </source>
</evidence>
<feature type="transmembrane region" description="Helical" evidence="7">
    <location>
        <begin position="142"/>
        <end position="160"/>
    </location>
</feature>
<feature type="transmembrane region" description="Helical" evidence="7">
    <location>
        <begin position="30"/>
        <end position="48"/>
    </location>
</feature>
<dbReference type="PROSITE" id="PS50928">
    <property type="entry name" value="ABC_TM1"/>
    <property type="match status" value="1"/>
</dbReference>
<dbReference type="Pfam" id="PF00528">
    <property type="entry name" value="BPD_transp_1"/>
    <property type="match status" value="1"/>
</dbReference>
<keyword evidence="4 7" id="KW-0812">Transmembrane</keyword>
<keyword evidence="10" id="KW-1185">Reference proteome</keyword>
<organism evidence="9 10">
    <name type="scientific">Microbispora oryzae</name>
    <dbReference type="NCBI Taxonomy" id="2806554"/>
    <lineage>
        <taxon>Bacteria</taxon>
        <taxon>Bacillati</taxon>
        <taxon>Actinomycetota</taxon>
        <taxon>Actinomycetes</taxon>
        <taxon>Streptosporangiales</taxon>
        <taxon>Streptosporangiaceae</taxon>
        <taxon>Microbispora</taxon>
    </lineage>
</organism>
<gene>
    <name evidence="9" type="ORF">JOL79_15890</name>
</gene>
<keyword evidence="6 7" id="KW-0472">Membrane</keyword>
<dbReference type="CDD" id="cd06261">
    <property type="entry name" value="TM_PBP2"/>
    <property type="match status" value="1"/>
</dbReference>
<dbReference type="PANTHER" id="PTHR30151:SF0">
    <property type="entry name" value="ABC TRANSPORTER PERMEASE PROTEIN MJ0413-RELATED"/>
    <property type="match status" value="1"/>
</dbReference>
<evidence type="ECO:0000259" key="8">
    <source>
        <dbReference type="PROSITE" id="PS50928"/>
    </source>
</evidence>
<dbReference type="GO" id="GO:0055085">
    <property type="term" value="P:transmembrane transport"/>
    <property type="evidence" value="ECO:0007669"/>
    <property type="project" value="InterPro"/>
</dbReference>
<evidence type="ECO:0000313" key="10">
    <source>
        <dbReference type="Proteomes" id="UP000674234"/>
    </source>
</evidence>
<dbReference type="GO" id="GO:0005886">
    <property type="term" value="C:plasma membrane"/>
    <property type="evidence" value="ECO:0007669"/>
    <property type="project" value="UniProtKB-SubCell"/>
</dbReference>